<name>A0A674J5T7_9SAUR</name>
<dbReference type="InParanoid" id="A0A674J5T7"/>
<dbReference type="GeneTree" id="ENSGT00680000101343"/>
<reference evidence="2" key="1">
    <citation type="submission" date="2025-08" db="UniProtKB">
        <authorList>
            <consortium name="Ensembl"/>
        </authorList>
    </citation>
    <scope>IDENTIFICATION</scope>
</reference>
<sequence length="115" mass="12650">TAVSGTRFGMATFGIQKLTAIFKYIRSRKPAKRSVRPLDNRGAKGALKEDKAGAEKLNESTAEDLREIPIPEPFFLGDKSEEPSQIEVSLEEVLEQIDKLNSNTSPGPDGITQEF</sequence>
<evidence type="ECO:0000313" key="3">
    <source>
        <dbReference type="Proteomes" id="UP000472274"/>
    </source>
</evidence>
<proteinExistence type="predicted"/>
<reference evidence="2" key="2">
    <citation type="submission" date="2025-09" db="UniProtKB">
        <authorList>
            <consortium name="Ensembl"/>
        </authorList>
    </citation>
    <scope>IDENTIFICATION</scope>
</reference>
<evidence type="ECO:0000256" key="1">
    <source>
        <dbReference type="SAM" id="MobiDB-lite"/>
    </source>
</evidence>
<dbReference type="Proteomes" id="UP000472274">
    <property type="component" value="Unplaced"/>
</dbReference>
<organism evidence="2 3">
    <name type="scientific">Terrapene triunguis</name>
    <name type="common">Three-toed box turtle</name>
    <dbReference type="NCBI Taxonomy" id="2587831"/>
    <lineage>
        <taxon>Eukaryota</taxon>
        <taxon>Metazoa</taxon>
        <taxon>Chordata</taxon>
        <taxon>Craniata</taxon>
        <taxon>Vertebrata</taxon>
        <taxon>Euteleostomi</taxon>
        <taxon>Archelosauria</taxon>
        <taxon>Testudinata</taxon>
        <taxon>Testudines</taxon>
        <taxon>Cryptodira</taxon>
        <taxon>Durocryptodira</taxon>
        <taxon>Testudinoidea</taxon>
        <taxon>Emydidae</taxon>
        <taxon>Terrapene</taxon>
    </lineage>
</organism>
<accession>A0A674J5T7</accession>
<evidence type="ECO:0000313" key="2">
    <source>
        <dbReference type="Ensembl" id="ENSTMTP00000015918.1"/>
    </source>
</evidence>
<feature type="region of interest" description="Disordered" evidence="1">
    <location>
        <begin position="31"/>
        <end position="64"/>
    </location>
</feature>
<dbReference type="Ensembl" id="ENSTMTT00000016481.1">
    <property type="protein sequence ID" value="ENSTMTP00000015918.1"/>
    <property type="gene ID" value="ENSTMTG00000011632.1"/>
</dbReference>
<protein>
    <submittedName>
        <fullName evidence="2">Uncharacterized protein</fullName>
    </submittedName>
</protein>
<feature type="compositionally biased region" description="Basic and acidic residues" evidence="1">
    <location>
        <begin position="36"/>
        <end position="64"/>
    </location>
</feature>
<dbReference type="AlphaFoldDB" id="A0A674J5T7"/>
<keyword evidence="3" id="KW-1185">Reference proteome</keyword>